<evidence type="ECO:0000313" key="4">
    <source>
        <dbReference type="Proteomes" id="UP001211065"/>
    </source>
</evidence>
<proteinExistence type="inferred from homology"/>
<evidence type="ECO:0000256" key="1">
    <source>
        <dbReference type="ARBA" id="ARBA00010271"/>
    </source>
</evidence>
<dbReference type="EMBL" id="JADGJW010000349">
    <property type="protein sequence ID" value="KAJ3219178.1"/>
    <property type="molecule type" value="Genomic_DNA"/>
</dbReference>
<organism evidence="3 4">
    <name type="scientific">Clydaea vesicula</name>
    <dbReference type="NCBI Taxonomy" id="447962"/>
    <lineage>
        <taxon>Eukaryota</taxon>
        <taxon>Fungi</taxon>
        <taxon>Fungi incertae sedis</taxon>
        <taxon>Chytridiomycota</taxon>
        <taxon>Chytridiomycota incertae sedis</taxon>
        <taxon>Chytridiomycetes</taxon>
        <taxon>Lobulomycetales</taxon>
        <taxon>Lobulomycetaceae</taxon>
        <taxon>Clydaea</taxon>
    </lineage>
</organism>
<comment type="similarity">
    <text evidence="1">Belongs to the glycosyltransferase 47 family.</text>
</comment>
<comment type="caution">
    <text evidence="3">The sequence shown here is derived from an EMBL/GenBank/DDBJ whole genome shotgun (WGS) entry which is preliminary data.</text>
</comment>
<dbReference type="InterPro" id="IPR040911">
    <property type="entry name" value="Exostosin_GT47"/>
</dbReference>
<dbReference type="PANTHER" id="PTHR11062">
    <property type="entry name" value="EXOSTOSIN HEPARAN SULFATE GLYCOSYLTRANSFERASE -RELATED"/>
    <property type="match status" value="1"/>
</dbReference>
<sequence length="355" mass="42387">MYYIERLFPKILKKSVYKTKDPQSANFFFVESYTTCVYHNCHFNEGKTTDECKLKTGDYLEKIIKYIRSYSFEFKVNRKDGGVEEQNSNKISYWDRNGGLDHIFVFSWDQASEILGWNHPIRQLVKPSIHLTTFGTIENHSNFNSHKDVVIPPYSNYELQLKKVEGFEKNYQKYIKLERKIFAYFRGTFIKDHKYSKGVRQFLWEIGKTHGEKFKIFEFHSENYWNEMFNSTFSLCPQGWSPWSPRLFDSMIAGTIPDGTKLPFETTKLDYSSFSLKLLNKNVHMIKEVLERNFEDEKKILRLRRNLYKYRKEVVWYFSEEEENFDVDRGAFGNVMLELKKKGFVVGAVGNLEYW</sequence>
<feature type="domain" description="Exostosin GT47" evidence="2">
    <location>
        <begin position="7"/>
        <end position="291"/>
    </location>
</feature>
<evidence type="ECO:0000259" key="2">
    <source>
        <dbReference type="Pfam" id="PF03016"/>
    </source>
</evidence>
<dbReference type="GO" id="GO:0016757">
    <property type="term" value="F:glycosyltransferase activity"/>
    <property type="evidence" value="ECO:0007669"/>
    <property type="project" value="InterPro"/>
</dbReference>
<dbReference type="Proteomes" id="UP001211065">
    <property type="component" value="Unassembled WGS sequence"/>
</dbReference>
<dbReference type="AlphaFoldDB" id="A0AAD5XY06"/>
<accession>A0AAD5XY06</accession>
<dbReference type="PANTHER" id="PTHR11062:SF281">
    <property type="entry name" value="EXOSTOSIN-LIKE 2"/>
    <property type="match status" value="1"/>
</dbReference>
<name>A0AAD5XY06_9FUNG</name>
<dbReference type="Pfam" id="PF03016">
    <property type="entry name" value="Exostosin_GT47"/>
    <property type="match status" value="1"/>
</dbReference>
<evidence type="ECO:0000313" key="3">
    <source>
        <dbReference type="EMBL" id="KAJ3219178.1"/>
    </source>
</evidence>
<keyword evidence="4" id="KW-1185">Reference proteome</keyword>
<gene>
    <name evidence="3" type="ORF">HK099_004776</name>
</gene>
<reference evidence="3" key="1">
    <citation type="submission" date="2020-05" db="EMBL/GenBank/DDBJ databases">
        <title>Phylogenomic resolution of chytrid fungi.</title>
        <authorList>
            <person name="Stajich J.E."/>
            <person name="Amses K."/>
            <person name="Simmons R."/>
            <person name="Seto K."/>
            <person name="Myers J."/>
            <person name="Bonds A."/>
            <person name="Quandt C.A."/>
            <person name="Barry K."/>
            <person name="Liu P."/>
            <person name="Grigoriev I."/>
            <person name="Longcore J.E."/>
            <person name="James T.Y."/>
        </authorList>
    </citation>
    <scope>NUCLEOTIDE SEQUENCE</scope>
    <source>
        <strain evidence="3">JEL0476</strain>
    </source>
</reference>
<dbReference type="InterPro" id="IPR004263">
    <property type="entry name" value="Exostosin"/>
</dbReference>
<protein>
    <recommendedName>
        <fullName evidence="2">Exostosin GT47 domain-containing protein</fullName>
    </recommendedName>
</protein>